<organism evidence="2 3">
    <name type="scientific">Lolium multiflorum</name>
    <name type="common">Italian ryegrass</name>
    <name type="synonym">Lolium perenne subsp. multiflorum</name>
    <dbReference type="NCBI Taxonomy" id="4521"/>
    <lineage>
        <taxon>Eukaryota</taxon>
        <taxon>Viridiplantae</taxon>
        <taxon>Streptophyta</taxon>
        <taxon>Embryophyta</taxon>
        <taxon>Tracheophyta</taxon>
        <taxon>Spermatophyta</taxon>
        <taxon>Magnoliopsida</taxon>
        <taxon>Liliopsida</taxon>
        <taxon>Poales</taxon>
        <taxon>Poaceae</taxon>
        <taxon>BOP clade</taxon>
        <taxon>Pooideae</taxon>
        <taxon>Poodae</taxon>
        <taxon>Poeae</taxon>
        <taxon>Poeae Chloroplast Group 2 (Poeae type)</taxon>
        <taxon>Loliodinae</taxon>
        <taxon>Loliinae</taxon>
        <taxon>Lolium</taxon>
    </lineage>
</organism>
<dbReference type="Proteomes" id="UP001231189">
    <property type="component" value="Unassembled WGS sequence"/>
</dbReference>
<name>A0AAD8VZU9_LOLMU</name>
<accession>A0AAD8VZU9</accession>
<evidence type="ECO:0000259" key="1">
    <source>
        <dbReference type="Pfam" id="PF20241"/>
    </source>
</evidence>
<dbReference type="AlphaFoldDB" id="A0AAD8VZU9"/>
<evidence type="ECO:0000313" key="2">
    <source>
        <dbReference type="EMBL" id="KAK1630135.1"/>
    </source>
</evidence>
<sequence length="339" mass="38733">MEDSPRPALRRPAGVDHMFTDGAWARMSEDTQRRIIAIWERKEETPTRKNGRIRNDPILGPGSIKYPSQVSKLSLSRDILKSKGYIWIEDHSMDEPPADLLCPKRYTSCDSKNRCLHTPLPMLQFIDVVVKFFTENRRCVDFMRDNGIHSKMDVYGMVATRDTLDFSRNYIFNCSRENAQAIDTEGGYLRLRSPARGILATACLIEMDLRAKAKTGGVEATIELDFIEVPAGGFHVRRMGGTTVLSRISYSFIDNERRRDAVGLISTTGKHGQRFVVAVDLGDTLRIDFMEKRRRNDVLLFSASKHGDERQLYRFNNGALVSVQVVWSTILYDTDWENE</sequence>
<dbReference type="EMBL" id="JAUUTY010000005">
    <property type="protein sequence ID" value="KAK1630135.1"/>
    <property type="molecule type" value="Genomic_DNA"/>
</dbReference>
<comment type="caution">
    <text evidence="2">The sequence shown here is derived from an EMBL/GenBank/DDBJ whole genome shotgun (WGS) entry which is preliminary data.</text>
</comment>
<gene>
    <name evidence="2" type="ORF">QYE76_004450</name>
</gene>
<reference evidence="2" key="1">
    <citation type="submission" date="2023-07" db="EMBL/GenBank/DDBJ databases">
        <title>A chromosome-level genome assembly of Lolium multiflorum.</title>
        <authorList>
            <person name="Chen Y."/>
            <person name="Copetti D."/>
            <person name="Kolliker R."/>
            <person name="Studer B."/>
        </authorList>
    </citation>
    <scope>NUCLEOTIDE SEQUENCE</scope>
    <source>
        <strain evidence="2">02402/16</strain>
        <tissue evidence="2">Leaf</tissue>
    </source>
</reference>
<proteinExistence type="predicted"/>
<keyword evidence="3" id="KW-1185">Reference proteome</keyword>
<dbReference type="PANTHER" id="PTHR33065">
    <property type="entry name" value="OS07G0486400 PROTEIN"/>
    <property type="match status" value="1"/>
</dbReference>
<dbReference type="PANTHER" id="PTHR33065:SF115">
    <property type="entry name" value="DUF6598 DOMAIN-CONTAINING PROTEIN"/>
    <property type="match status" value="1"/>
</dbReference>
<dbReference type="InterPro" id="IPR046533">
    <property type="entry name" value="DUF6598"/>
</dbReference>
<evidence type="ECO:0000313" key="3">
    <source>
        <dbReference type="Proteomes" id="UP001231189"/>
    </source>
</evidence>
<dbReference type="Pfam" id="PF20241">
    <property type="entry name" value="DUF6598"/>
    <property type="match status" value="1"/>
</dbReference>
<protein>
    <recommendedName>
        <fullName evidence="1">DUF6598 domain-containing protein</fullName>
    </recommendedName>
</protein>
<feature type="domain" description="DUF6598" evidence="1">
    <location>
        <begin position="146"/>
        <end position="227"/>
    </location>
</feature>